<dbReference type="Proteomes" id="UP001214553">
    <property type="component" value="Chromosome"/>
</dbReference>
<proteinExistence type="predicted"/>
<evidence type="ECO:0000313" key="1">
    <source>
        <dbReference type="EMBL" id="WEG10421.1"/>
    </source>
</evidence>
<protein>
    <submittedName>
        <fullName evidence="1">Uncharacterized protein</fullName>
    </submittedName>
</protein>
<name>A0ABY8C1T7_9MICO</name>
<reference evidence="1 2" key="1">
    <citation type="submission" date="2023-03" db="EMBL/GenBank/DDBJ databases">
        <title>Genome sequence of Microbacterium sp. KACC 23027.</title>
        <authorList>
            <person name="Kim S."/>
            <person name="Heo J."/>
            <person name="Kwon S.-W."/>
        </authorList>
    </citation>
    <scope>NUCLEOTIDE SEQUENCE [LARGE SCALE GENOMIC DNA]</scope>
    <source>
        <strain evidence="1 2">KACC 23027</strain>
    </source>
</reference>
<sequence>MADNPNLDKLTAWLANAEASGAQEGDAKRRLVMAITAVATELKLTREAQAGA</sequence>
<dbReference type="EMBL" id="CP119108">
    <property type="protein sequence ID" value="WEG10421.1"/>
    <property type="molecule type" value="Genomic_DNA"/>
</dbReference>
<accession>A0ABY8C1T7</accession>
<organism evidence="1 2">
    <name type="scientific">Microbacterium horticulturae</name>
    <dbReference type="NCBI Taxonomy" id="3028316"/>
    <lineage>
        <taxon>Bacteria</taxon>
        <taxon>Bacillati</taxon>
        <taxon>Actinomycetota</taxon>
        <taxon>Actinomycetes</taxon>
        <taxon>Micrococcales</taxon>
        <taxon>Microbacteriaceae</taxon>
        <taxon>Microbacterium</taxon>
    </lineage>
</organism>
<gene>
    <name evidence="1" type="ORF">PU630_07730</name>
</gene>
<keyword evidence="2" id="KW-1185">Reference proteome</keyword>
<evidence type="ECO:0000313" key="2">
    <source>
        <dbReference type="Proteomes" id="UP001214553"/>
    </source>
</evidence>
<dbReference type="RefSeq" id="WP_275279782.1">
    <property type="nucleotide sequence ID" value="NZ_CP119108.1"/>
</dbReference>